<feature type="transmembrane region" description="Helical" evidence="4">
    <location>
        <begin position="32"/>
        <end position="51"/>
    </location>
</feature>
<keyword evidence="1" id="KW-0677">Repeat</keyword>
<dbReference type="InterPro" id="IPR003593">
    <property type="entry name" value="AAA+_ATPase"/>
</dbReference>
<dbReference type="EMBL" id="LAZR01000136">
    <property type="protein sequence ID" value="KKN87656.1"/>
    <property type="molecule type" value="Genomic_DNA"/>
</dbReference>
<dbReference type="Pfam" id="PF02861">
    <property type="entry name" value="Clp_N"/>
    <property type="match status" value="1"/>
</dbReference>
<feature type="domain" description="AAA+ ATPase" evidence="5">
    <location>
        <begin position="328"/>
        <end position="446"/>
    </location>
</feature>
<comment type="caution">
    <text evidence="7">The sequence shown here is derived from an EMBL/GenBank/DDBJ whole genome shotgun (WGS) entry which is preliminary data.</text>
</comment>
<evidence type="ECO:0000256" key="4">
    <source>
        <dbReference type="SAM" id="Phobius"/>
    </source>
</evidence>
<sequence length="861" mass="99080">MFYFNLEAAKIFQAVKWERHPFFKYARNLKRVSFYFFLFVFLFFLAGLLGQLFSDEILSSALGLSVISLVFWIFFRLQESFFNVKLKKPRLYPLDLNLQVKIIEGLIAKSEQYNLAEFLSFEIARAVSKSSNFTKSRKFSKVTSDHLFYFLLKDNPKLNFIFSRAMLNLNEVKAALKKELKTEKLSPEKETSGYSIDFQETIFESFRIAQKKGHQRVELGDMLTALSKYNQFFRRILIETKLVSQDIENLTWWLESLEKRSALAERFWEIENLKRKGSIARDWAAGYTVTLDRYSTDWTEVAKKRGFEEIIGHQDALEAIERVLARTEINNVLLIGEPGIGRKSIIHGLTLRVLYGQSLPELNYKRVVELDLTSLLSEITSLEEVEAVLDRIFKEVVRAGNIILVIDEFHNYIGQLARPGIIDISGALSSYLRLPSFRIIGITSFTGLHKYIEQNPSLLNLFGKIEASELSETETILILESLVPSFEKKYKKFISYLALRDIIVYASRYIQTVPFPKKAIDLLDEIMVYVSRYIKGKLILPEHIAKIVSEKTQIPVGEVAAREKEILLNLEKLIHQRIINQEEAVRAISEALRRARADITVRRGPMGTFLFLGPTGVGKTETSKALAATYFGSEKRMIRLDMSEFQAIEDISRLLGSAGEEGLLTTPVRENPFSLVLLDEIEKAHHNILNLFLQILDEGYVTDGLGRKVSFSNTIIIATSNAGYKIILEAIKTKTAWQGVKKELLDYLFAKGIFRPELVNRFDAMVIFRPLTRQNLLDISEILFSRLKKNLAKKYIEFIITPQLKEKIVELGYNPIFGAREMRRVIQDKVEDVLAEAILRDELKRGDKVEIEPKEFKLIIR</sequence>
<gene>
    <name evidence="7" type="ORF">LCGC14_0257060</name>
</gene>
<dbReference type="SUPFAM" id="SSF81923">
    <property type="entry name" value="Double Clp-N motif"/>
    <property type="match status" value="1"/>
</dbReference>
<dbReference type="Gene3D" id="1.10.8.60">
    <property type="match status" value="2"/>
</dbReference>
<dbReference type="Pfam" id="PF07724">
    <property type="entry name" value="AAA_2"/>
    <property type="match status" value="1"/>
</dbReference>
<dbReference type="PRINTS" id="PR00300">
    <property type="entry name" value="CLPPROTEASEA"/>
</dbReference>
<dbReference type="GO" id="GO:0034605">
    <property type="term" value="P:cellular response to heat"/>
    <property type="evidence" value="ECO:0007669"/>
    <property type="project" value="TreeGrafter"/>
</dbReference>
<dbReference type="Gene3D" id="1.10.1780.10">
    <property type="entry name" value="Clp, N-terminal domain"/>
    <property type="match status" value="1"/>
</dbReference>
<dbReference type="InterPro" id="IPR036628">
    <property type="entry name" value="Clp_N_dom_sf"/>
</dbReference>
<name>A0A0F9WND2_9ZZZZ</name>
<dbReference type="SUPFAM" id="SSF52540">
    <property type="entry name" value="P-loop containing nucleoside triphosphate hydrolases"/>
    <property type="match status" value="2"/>
</dbReference>
<keyword evidence="2" id="KW-0547">Nucleotide-binding</keyword>
<dbReference type="SMART" id="SM01086">
    <property type="entry name" value="ClpB_D2-small"/>
    <property type="match status" value="1"/>
</dbReference>
<dbReference type="CDD" id="cd19499">
    <property type="entry name" value="RecA-like_ClpB_Hsp104-like"/>
    <property type="match status" value="1"/>
</dbReference>
<dbReference type="Pfam" id="PF10431">
    <property type="entry name" value="ClpB_D2-small"/>
    <property type="match status" value="1"/>
</dbReference>
<dbReference type="Pfam" id="PF17871">
    <property type="entry name" value="AAA_lid_9"/>
    <property type="match status" value="1"/>
</dbReference>
<evidence type="ECO:0000256" key="3">
    <source>
        <dbReference type="ARBA" id="ARBA00022840"/>
    </source>
</evidence>
<accession>A0A0F9WND2</accession>
<dbReference type="GO" id="GO:0005524">
    <property type="term" value="F:ATP binding"/>
    <property type="evidence" value="ECO:0007669"/>
    <property type="project" value="UniProtKB-KW"/>
</dbReference>
<evidence type="ECO:0000256" key="1">
    <source>
        <dbReference type="ARBA" id="ARBA00022737"/>
    </source>
</evidence>
<dbReference type="GO" id="GO:0005737">
    <property type="term" value="C:cytoplasm"/>
    <property type="evidence" value="ECO:0007669"/>
    <property type="project" value="TreeGrafter"/>
</dbReference>
<dbReference type="InterPro" id="IPR050130">
    <property type="entry name" value="ClpA_ClpB"/>
</dbReference>
<keyword evidence="4" id="KW-1133">Transmembrane helix</keyword>
<feature type="domain" description="Clp ATPase C-terminal" evidence="6">
    <location>
        <begin position="771"/>
        <end position="858"/>
    </location>
</feature>
<evidence type="ECO:0000259" key="5">
    <source>
        <dbReference type="SMART" id="SM00382"/>
    </source>
</evidence>
<keyword evidence="3" id="KW-0067">ATP-binding</keyword>
<dbReference type="PANTHER" id="PTHR11638">
    <property type="entry name" value="ATP-DEPENDENT CLP PROTEASE"/>
    <property type="match status" value="1"/>
</dbReference>
<protein>
    <recommendedName>
        <fullName evidence="8">Clp R domain-containing protein</fullName>
    </recommendedName>
</protein>
<feature type="domain" description="AAA+ ATPase" evidence="5">
    <location>
        <begin position="605"/>
        <end position="772"/>
    </location>
</feature>
<dbReference type="GO" id="GO:0016887">
    <property type="term" value="F:ATP hydrolysis activity"/>
    <property type="evidence" value="ECO:0007669"/>
    <property type="project" value="InterPro"/>
</dbReference>
<dbReference type="Gene3D" id="3.40.50.300">
    <property type="entry name" value="P-loop containing nucleotide triphosphate hydrolases"/>
    <property type="match status" value="2"/>
</dbReference>
<evidence type="ECO:0008006" key="8">
    <source>
        <dbReference type="Google" id="ProtNLM"/>
    </source>
</evidence>
<dbReference type="InterPro" id="IPR001270">
    <property type="entry name" value="ClpA/B"/>
</dbReference>
<dbReference type="PANTHER" id="PTHR11638:SF18">
    <property type="entry name" value="HEAT SHOCK PROTEIN 104"/>
    <property type="match status" value="1"/>
</dbReference>
<dbReference type="SMART" id="SM00382">
    <property type="entry name" value="AAA"/>
    <property type="match status" value="2"/>
</dbReference>
<reference evidence="7" key="1">
    <citation type="journal article" date="2015" name="Nature">
        <title>Complex archaea that bridge the gap between prokaryotes and eukaryotes.</title>
        <authorList>
            <person name="Spang A."/>
            <person name="Saw J.H."/>
            <person name="Jorgensen S.L."/>
            <person name="Zaremba-Niedzwiedzka K."/>
            <person name="Martijn J."/>
            <person name="Lind A.E."/>
            <person name="van Eijk R."/>
            <person name="Schleper C."/>
            <person name="Guy L."/>
            <person name="Ettema T.J."/>
        </authorList>
    </citation>
    <scope>NUCLEOTIDE SEQUENCE</scope>
</reference>
<dbReference type="InterPro" id="IPR019489">
    <property type="entry name" value="Clp_ATPase_C"/>
</dbReference>
<dbReference type="InterPro" id="IPR004176">
    <property type="entry name" value="Clp_R_N"/>
</dbReference>
<dbReference type="InterPro" id="IPR041546">
    <property type="entry name" value="ClpA/ClpB_AAA_lid"/>
</dbReference>
<keyword evidence="4" id="KW-0812">Transmembrane</keyword>
<evidence type="ECO:0000259" key="6">
    <source>
        <dbReference type="SMART" id="SM01086"/>
    </source>
</evidence>
<dbReference type="CDD" id="cd00009">
    <property type="entry name" value="AAA"/>
    <property type="match status" value="1"/>
</dbReference>
<evidence type="ECO:0000313" key="7">
    <source>
        <dbReference type="EMBL" id="KKN87656.1"/>
    </source>
</evidence>
<dbReference type="InterPro" id="IPR027417">
    <property type="entry name" value="P-loop_NTPase"/>
</dbReference>
<keyword evidence="4" id="KW-0472">Membrane</keyword>
<organism evidence="7">
    <name type="scientific">marine sediment metagenome</name>
    <dbReference type="NCBI Taxonomy" id="412755"/>
    <lineage>
        <taxon>unclassified sequences</taxon>
        <taxon>metagenomes</taxon>
        <taxon>ecological metagenomes</taxon>
    </lineage>
</organism>
<proteinExistence type="predicted"/>
<evidence type="ECO:0000256" key="2">
    <source>
        <dbReference type="ARBA" id="ARBA00022741"/>
    </source>
</evidence>
<dbReference type="InterPro" id="IPR003959">
    <property type="entry name" value="ATPase_AAA_core"/>
</dbReference>
<dbReference type="AlphaFoldDB" id="A0A0F9WND2"/>